<evidence type="ECO:0000313" key="10">
    <source>
        <dbReference type="Proteomes" id="UP000503096"/>
    </source>
</evidence>
<dbReference type="GO" id="GO:0017038">
    <property type="term" value="P:protein import"/>
    <property type="evidence" value="ECO:0007669"/>
    <property type="project" value="TreeGrafter"/>
</dbReference>
<sequence length="222" mass="24086">MTGATLKCSGLSEKEITQVLSIIEAAGWPIWFIIFTSIVALAIIGERFWSLRTSLVAPRDMLVNTIHEYQAKGVTPDFISRLQSGPLVGRIFAAALMNEKGTREAIKDSVEDAGRAVGLELERFLNTLGTIATVSTLLGLFGTIVGMIEIFGSQNPTSGAGNPAQLAHGISVALYNTLFGIGVAIPAVIFYRHFRNRVDVLVIEMESQAIKLIEIIRGERRA</sequence>
<dbReference type="Proteomes" id="UP000503096">
    <property type="component" value="Chromosome"/>
</dbReference>
<evidence type="ECO:0000313" key="9">
    <source>
        <dbReference type="EMBL" id="QJR15981.1"/>
    </source>
</evidence>
<keyword evidence="10" id="KW-1185">Reference proteome</keyword>
<dbReference type="AlphaFoldDB" id="A0A6M4H8T0"/>
<dbReference type="InterPro" id="IPR050790">
    <property type="entry name" value="ExbB/TolQ_transport"/>
</dbReference>
<comment type="similarity">
    <text evidence="6">Belongs to the exbB/tolQ family.</text>
</comment>
<comment type="subcellular location">
    <subcellularLocation>
        <location evidence="1">Cell membrane</location>
        <topology evidence="1">Multi-pass membrane protein</topology>
    </subcellularLocation>
    <subcellularLocation>
        <location evidence="6">Membrane</location>
        <topology evidence="6">Multi-pass membrane protein</topology>
    </subcellularLocation>
</comment>
<reference evidence="9 10" key="1">
    <citation type="submission" date="2020-04" db="EMBL/GenBank/DDBJ databases">
        <title>Usitatibacter rugosus gen. nov., sp. nov. and Usitatibacter palustris sp. nov., novel members of Usitatibacteraceae fam. nov. within the order Nitrosomonadales isolated from soil.</title>
        <authorList>
            <person name="Huber K.J."/>
            <person name="Neumann-Schaal M."/>
            <person name="Geppert A."/>
            <person name="Luckner M."/>
            <person name="Wanner G."/>
            <person name="Overmann J."/>
        </authorList>
    </citation>
    <scope>NUCLEOTIDE SEQUENCE [LARGE SCALE GENOMIC DNA]</scope>
    <source>
        <strain evidence="9 10">Swamp67</strain>
    </source>
</reference>
<dbReference type="PANTHER" id="PTHR30625:SF11">
    <property type="entry name" value="MOTA_TOLQ_EXBB PROTON CHANNEL DOMAIN-CONTAINING PROTEIN"/>
    <property type="match status" value="1"/>
</dbReference>
<dbReference type="PANTHER" id="PTHR30625">
    <property type="entry name" value="PROTEIN TOLQ"/>
    <property type="match status" value="1"/>
</dbReference>
<keyword evidence="5 7" id="KW-0472">Membrane</keyword>
<dbReference type="GO" id="GO:0005886">
    <property type="term" value="C:plasma membrane"/>
    <property type="evidence" value="ECO:0007669"/>
    <property type="project" value="UniProtKB-SubCell"/>
</dbReference>
<feature type="transmembrane region" description="Helical" evidence="7">
    <location>
        <begin position="168"/>
        <end position="191"/>
    </location>
</feature>
<dbReference type="Pfam" id="PF01618">
    <property type="entry name" value="MotA_ExbB"/>
    <property type="match status" value="1"/>
</dbReference>
<name>A0A6M4H8T0_9PROT</name>
<feature type="transmembrane region" description="Helical" evidence="7">
    <location>
        <begin position="28"/>
        <end position="49"/>
    </location>
</feature>
<dbReference type="InterPro" id="IPR002898">
    <property type="entry name" value="MotA_ExbB_proton_chnl"/>
</dbReference>
<feature type="transmembrane region" description="Helical" evidence="7">
    <location>
        <begin position="124"/>
        <end position="148"/>
    </location>
</feature>
<evidence type="ECO:0000256" key="2">
    <source>
        <dbReference type="ARBA" id="ARBA00022475"/>
    </source>
</evidence>
<keyword evidence="6" id="KW-0813">Transport</keyword>
<proteinExistence type="inferred from homology"/>
<dbReference type="EMBL" id="CP053073">
    <property type="protein sequence ID" value="QJR15981.1"/>
    <property type="molecule type" value="Genomic_DNA"/>
</dbReference>
<evidence type="ECO:0000256" key="6">
    <source>
        <dbReference type="RuleBase" id="RU004057"/>
    </source>
</evidence>
<keyword evidence="4 7" id="KW-1133">Transmembrane helix</keyword>
<evidence type="ECO:0000256" key="5">
    <source>
        <dbReference type="ARBA" id="ARBA00023136"/>
    </source>
</evidence>
<dbReference type="KEGG" id="upl:DSM104440_02809"/>
<keyword evidence="3 7" id="KW-0812">Transmembrane</keyword>
<accession>A0A6M4H8T0</accession>
<dbReference type="InParanoid" id="A0A6M4H8T0"/>
<gene>
    <name evidence="9" type="primary">tolQ_2</name>
    <name evidence="9" type="ORF">DSM104440_02809</name>
</gene>
<evidence type="ECO:0000256" key="3">
    <source>
        <dbReference type="ARBA" id="ARBA00022692"/>
    </source>
</evidence>
<keyword evidence="6" id="KW-0653">Protein transport</keyword>
<evidence type="ECO:0000259" key="8">
    <source>
        <dbReference type="Pfam" id="PF01618"/>
    </source>
</evidence>
<evidence type="ECO:0000256" key="1">
    <source>
        <dbReference type="ARBA" id="ARBA00004651"/>
    </source>
</evidence>
<evidence type="ECO:0000256" key="7">
    <source>
        <dbReference type="SAM" id="Phobius"/>
    </source>
</evidence>
<organism evidence="9 10">
    <name type="scientific">Usitatibacter palustris</name>
    <dbReference type="NCBI Taxonomy" id="2732487"/>
    <lineage>
        <taxon>Bacteria</taxon>
        <taxon>Pseudomonadati</taxon>
        <taxon>Pseudomonadota</taxon>
        <taxon>Betaproteobacteria</taxon>
        <taxon>Nitrosomonadales</taxon>
        <taxon>Usitatibacteraceae</taxon>
        <taxon>Usitatibacter</taxon>
    </lineage>
</organism>
<feature type="domain" description="MotA/TolQ/ExbB proton channel" evidence="8">
    <location>
        <begin position="89"/>
        <end position="206"/>
    </location>
</feature>
<evidence type="ECO:0000256" key="4">
    <source>
        <dbReference type="ARBA" id="ARBA00022989"/>
    </source>
</evidence>
<keyword evidence="2" id="KW-1003">Cell membrane</keyword>
<protein>
    <submittedName>
        <fullName evidence="9">Tol-Pal system protein TolQ</fullName>
    </submittedName>
</protein>